<dbReference type="InterPro" id="IPR006121">
    <property type="entry name" value="HMA_dom"/>
</dbReference>
<dbReference type="SUPFAM" id="SSF55008">
    <property type="entry name" value="HMA, heavy metal-associated domain"/>
    <property type="match status" value="2"/>
</dbReference>
<protein>
    <recommendedName>
        <fullName evidence="2">HMA domain-containing protein</fullName>
    </recommendedName>
</protein>
<reference evidence="3 4" key="1">
    <citation type="journal article" date="2023" name="Hortic Res">
        <title>Pangenome of water caltrop reveals structural variations and asymmetric subgenome divergence after allopolyploidization.</title>
        <authorList>
            <person name="Zhang X."/>
            <person name="Chen Y."/>
            <person name="Wang L."/>
            <person name="Yuan Y."/>
            <person name="Fang M."/>
            <person name="Shi L."/>
            <person name="Lu R."/>
            <person name="Comes H.P."/>
            <person name="Ma Y."/>
            <person name="Chen Y."/>
            <person name="Huang G."/>
            <person name="Zhou Y."/>
            <person name="Zheng Z."/>
            <person name="Qiu Y."/>
        </authorList>
    </citation>
    <scope>NUCLEOTIDE SEQUENCE [LARGE SCALE GENOMIC DNA]</scope>
    <source>
        <strain evidence="3">F231</strain>
    </source>
</reference>
<comment type="caution">
    <text evidence="3">The sequence shown here is derived from an EMBL/GenBank/DDBJ whole genome shotgun (WGS) entry which is preliminary data.</text>
</comment>
<dbReference type="PANTHER" id="PTHR46413:SF1">
    <property type="entry name" value="HEAVY METAL-ASSOCIATED ISOPRENYLATED PLANT PROTEIN 6"/>
    <property type="match status" value="1"/>
</dbReference>
<dbReference type="Proteomes" id="UP001346149">
    <property type="component" value="Unassembled WGS sequence"/>
</dbReference>
<organism evidence="3 4">
    <name type="scientific">Trapa natans</name>
    <name type="common">Water chestnut</name>
    <dbReference type="NCBI Taxonomy" id="22666"/>
    <lineage>
        <taxon>Eukaryota</taxon>
        <taxon>Viridiplantae</taxon>
        <taxon>Streptophyta</taxon>
        <taxon>Embryophyta</taxon>
        <taxon>Tracheophyta</taxon>
        <taxon>Spermatophyta</taxon>
        <taxon>Magnoliopsida</taxon>
        <taxon>eudicotyledons</taxon>
        <taxon>Gunneridae</taxon>
        <taxon>Pentapetalae</taxon>
        <taxon>rosids</taxon>
        <taxon>malvids</taxon>
        <taxon>Myrtales</taxon>
        <taxon>Lythraceae</taxon>
        <taxon>Trapa</taxon>
    </lineage>
</organism>
<name>A0AAN7M6N2_TRANT</name>
<proteinExistence type="predicted"/>
<evidence type="ECO:0000313" key="4">
    <source>
        <dbReference type="Proteomes" id="UP001346149"/>
    </source>
</evidence>
<dbReference type="PROSITE" id="PS50846">
    <property type="entry name" value="HMA_2"/>
    <property type="match status" value="2"/>
</dbReference>
<feature type="domain" description="HMA" evidence="2">
    <location>
        <begin position="29"/>
        <end position="92"/>
    </location>
</feature>
<dbReference type="InterPro" id="IPR036163">
    <property type="entry name" value="HMA_dom_sf"/>
</dbReference>
<dbReference type="GO" id="GO:0046872">
    <property type="term" value="F:metal ion binding"/>
    <property type="evidence" value="ECO:0007669"/>
    <property type="project" value="InterPro"/>
</dbReference>
<dbReference type="Gene3D" id="3.30.70.100">
    <property type="match status" value="2"/>
</dbReference>
<dbReference type="PANTHER" id="PTHR46413">
    <property type="entry name" value="HEAVY METAL-ASSOCIATED ISOPRENYLATED PLANT PROTEIN 6"/>
    <property type="match status" value="1"/>
</dbReference>
<dbReference type="InterPro" id="IPR044594">
    <property type="entry name" value="HIPP01/3/5/6"/>
</dbReference>
<feature type="region of interest" description="Disordered" evidence="1">
    <location>
        <begin position="91"/>
        <end position="123"/>
    </location>
</feature>
<feature type="region of interest" description="Disordered" evidence="1">
    <location>
        <begin position="191"/>
        <end position="218"/>
    </location>
</feature>
<feature type="compositionally biased region" description="Basic and acidic residues" evidence="1">
    <location>
        <begin position="1"/>
        <end position="18"/>
    </location>
</feature>
<feature type="compositionally biased region" description="Basic and acidic residues" evidence="1">
    <location>
        <begin position="100"/>
        <end position="123"/>
    </location>
</feature>
<gene>
    <name evidence="3" type="ORF">SAY86_024442</name>
</gene>
<evidence type="ECO:0000313" key="3">
    <source>
        <dbReference type="EMBL" id="KAK4799077.1"/>
    </source>
</evidence>
<keyword evidence="4" id="KW-1185">Reference proteome</keyword>
<dbReference type="AlphaFoldDB" id="A0AAN7M6N2"/>
<sequence length="297" mass="31541">MGHEKDGTKKDGGEKKSGGNDAAAAAAAADLVVLKVEINCDGCARKVKKLVTGFSGVDDFKIDAAGNKLTVTGKVDPAKLRQRLEEKFHKKVEIVSPQPPKKDGAGAPAEKKPEEKKKVEDKKPVESTVVLKINIHCKGCGKKLIKAICKIKGVDSIGLDPSKDLVTVKGTMDVKELVHFLQAKVKRAVKVMPPKKDKESAAVEKKPDGDGEKTKPAVVAAGGPQKVEVIKTEHLGYYMPLWYNSNAHGGGGYGGYHGGHPSQAAFYPPVPYGYTAVGGPQAPHVFSDENPNACSVM</sequence>
<feature type="domain" description="HMA" evidence="2">
    <location>
        <begin position="126"/>
        <end position="189"/>
    </location>
</feature>
<feature type="region of interest" description="Disordered" evidence="1">
    <location>
        <begin position="1"/>
        <end position="22"/>
    </location>
</feature>
<dbReference type="EMBL" id="JAXQNO010000004">
    <property type="protein sequence ID" value="KAK4799077.1"/>
    <property type="molecule type" value="Genomic_DNA"/>
</dbReference>
<accession>A0AAN7M6N2</accession>
<dbReference type="Pfam" id="PF00403">
    <property type="entry name" value="HMA"/>
    <property type="match status" value="2"/>
</dbReference>
<evidence type="ECO:0000259" key="2">
    <source>
        <dbReference type="PROSITE" id="PS50846"/>
    </source>
</evidence>
<dbReference type="CDD" id="cd00371">
    <property type="entry name" value="HMA"/>
    <property type="match status" value="1"/>
</dbReference>
<evidence type="ECO:0000256" key="1">
    <source>
        <dbReference type="SAM" id="MobiDB-lite"/>
    </source>
</evidence>
<feature type="compositionally biased region" description="Basic and acidic residues" evidence="1">
    <location>
        <begin position="194"/>
        <end position="215"/>
    </location>
</feature>